<protein>
    <submittedName>
        <fullName evidence="1">Uncharacterized protein</fullName>
    </submittedName>
</protein>
<dbReference type="Proteomes" id="UP001311730">
    <property type="component" value="Unassembled WGS sequence"/>
</dbReference>
<name>A0ABU5Z4Q9_9FLAO</name>
<proteinExistence type="predicted"/>
<organism evidence="1 2">
    <name type="scientific">Capnocytophaga gingivalis</name>
    <dbReference type="NCBI Taxonomy" id="1017"/>
    <lineage>
        <taxon>Bacteria</taxon>
        <taxon>Pseudomonadati</taxon>
        <taxon>Bacteroidota</taxon>
        <taxon>Flavobacteriia</taxon>
        <taxon>Flavobacteriales</taxon>
        <taxon>Flavobacteriaceae</taxon>
        <taxon>Capnocytophaga</taxon>
    </lineage>
</organism>
<reference evidence="1 2" key="1">
    <citation type="submission" date="2023-12" db="EMBL/GenBank/DDBJ databases">
        <title>Genomic sequences of Capnocytophaga and Parvimonas strains.</title>
        <authorList>
            <person name="Watt R.M."/>
            <person name="Wang M."/>
            <person name="Yang T."/>
            <person name="Tong W.M."/>
        </authorList>
    </citation>
    <scope>NUCLEOTIDE SEQUENCE [LARGE SCALE GENOMIC DNA]</scope>
    <source>
        <strain evidence="1 2">CCUG 13096</strain>
    </source>
</reference>
<keyword evidence="2" id="KW-1185">Reference proteome</keyword>
<dbReference type="RefSeq" id="WP_277011164.1">
    <property type="nucleotide sequence ID" value="NZ_JAYKBW010000002.1"/>
</dbReference>
<dbReference type="EMBL" id="JAYKBW010000002">
    <property type="protein sequence ID" value="MEB3073938.1"/>
    <property type="molecule type" value="Genomic_DNA"/>
</dbReference>
<evidence type="ECO:0000313" key="1">
    <source>
        <dbReference type="EMBL" id="MEB3073938.1"/>
    </source>
</evidence>
<comment type="caution">
    <text evidence="1">The sequence shown here is derived from an EMBL/GenBank/DDBJ whole genome shotgun (WGS) entry which is preliminary data.</text>
</comment>
<gene>
    <name evidence="1" type="ORF">VJJ08_01305</name>
</gene>
<accession>A0ABU5Z4Q9</accession>
<sequence length="84" mass="9421">MQAEILTIRIPKGISRENAKAELKKLNYEIIEIGEQPSVKVSQKALEAINSGLEEAKKGVFIDNDQVLEETDQLIEALAKKWTL</sequence>
<evidence type="ECO:0000313" key="2">
    <source>
        <dbReference type="Proteomes" id="UP001311730"/>
    </source>
</evidence>